<dbReference type="InterPro" id="IPR006015">
    <property type="entry name" value="Universal_stress_UspA"/>
</dbReference>
<comment type="caution">
    <text evidence="3">The sequence shown here is derived from an EMBL/GenBank/DDBJ whole genome shotgun (WGS) entry which is preliminary data.</text>
</comment>
<evidence type="ECO:0000313" key="4">
    <source>
        <dbReference type="Proteomes" id="UP000189339"/>
    </source>
</evidence>
<protein>
    <submittedName>
        <fullName evidence="3">Universal stress protein UspA</fullName>
    </submittedName>
</protein>
<evidence type="ECO:0000259" key="2">
    <source>
        <dbReference type="Pfam" id="PF00582"/>
    </source>
</evidence>
<reference evidence="3 4" key="1">
    <citation type="submission" date="2016-12" db="EMBL/GenBank/DDBJ databases">
        <title>Marinobacter lutaoensis whole genome sequencing.</title>
        <authorList>
            <person name="Verma A."/>
            <person name="Krishnamurthi S."/>
        </authorList>
    </citation>
    <scope>NUCLEOTIDE SEQUENCE [LARGE SCALE GENOMIC DNA]</scope>
    <source>
        <strain evidence="3 4">T5054</strain>
    </source>
</reference>
<sequence length="301" mass="33311">MCPWLPYWQKRTNVRLGSMLQVVACVDGSRAAPAVCDYAAWASRHVGAPLLLLHVLDEARYPVEPDLAGSIGLGSREQLLHELAELDRRRAKLALEHGHHLLEEAERRVRAAGVEAVTRRQRHDSLPESLLALEDQARLLVMGLHGESSSGADSHVGSQLETVIRSVHRPILLVPDEYTPPRSAMFAFDGSATGFRAVELLAASPLLKGLPLHLVMVGPDTGDRREQLQQARTRLSDWQAELTLAIRPGDVEPTLHAYQEEHDIDLLVMGAYGHSRLRQFLLGSTTTTMLQTATRPLVILR</sequence>
<dbReference type="PANTHER" id="PTHR46268:SF6">
    <property type="entry name" value="UNIVERSAL STRESS PROTEIN UP12"/>
    <property type="match status" value="1"/>
</dbReference>
<dbReference type="AlphaFoldDB" id="A0A1V2DT47"/>
<accession>A0A1V2DT47</accession>
<dbReference type="SUPFAM" id="SSF52402">
    <property type="entry name" value="Adenine nucleotide alpha hydrolases-like"/>
    <property type="match status" value="2"/>
</dbReference>
<dbReference type="Gene3D" id="3.40.50.12370">
    <property type="match status" value="1"/>
</dbReference>
<dbReference type="STRING" id="135739.BTO32_08540"/>
<organism evidence="3 4">
    <name type="scientific">Marinobacter lutaoensis</name>
    <dbReference type="NCBI Taxonomy" id="135739"/>
    <lineage>
        <taxon>Bacteria</taxon>
        <taxon>Pseudomonadati</taxon>
        <taxon>Pseudomonadota</taxon>
        <taxon>Gammaproteobacteria</taxon>
        <taxon>Pseudomonadales</taxon>
        <taxon>Marinobacteraceae</taxon>
        <taxon>Marinobacter</taxon>
    </lineage>
</organism>
<keyword evidence="4" id="KW-1185">Reference proteome</keyword>
<feature type="domain" description="UspA" evidence="2">
    <location>
        <begin position="228"/>
        <end position="301"/>
    </location>
</feature>
<dbReference type="Proteomes" id="UP000189339">
    <property type="component" value="Unassembled WGS sequence"/>
</dbReference>
<comment type="similarity">
    <text evidence="1">Belongs to the universal stress protein A family.</text>
</comment>
<proteinExistence type="inferred from homology"/>
<evidence type="ECO:0000313" key="3">
    <source>
        <dbReference type="EMBL" id="ONF43699.1"/>
    </source>
</evidence>
<feature type="domain" description="UspA" evidence="2">
    <location>
        <begin position="21"/>
        <end position="175"/>
    </location>
</feature>
<dbReference type="InterPro" id="IPR006016">
    <property type="entry name" value="UspA"/>
</dbReference>
<dbReference type="PRINTS" id="PR01438">
    <property type="entry name" value="UNVRSLSTRESS"/>
</dbReference>
<dbReference type="PANTHER" id="PTHR46268">
    <property type="entry name" value="STRESS RESPONSE PROTEIN NHAX"/>
    <property type="match status" value="1"/>
</dbReference>
<evidence type="ECO:0000256" key="1">
    <source>
        <dbReference type="ARBA" id="ARBA00008791"/>
    </source>
</evidence>
<dbReference type="Pfam" id="PF00582">
    <property type="entry name" value="Usp"/>
    <property type="match status" value="2"/>
</dbReference>
<gene>
    <name evidence="3" type="ORF">BTO32_08540</name>
</gene>
<dbReference type="CDD" id="cd00293">
    <property type="entry name" value="USP-like"/>
    <property type="match status" value="2"/>
</dbReference>
<name>A0A1V2DT47_9GAMM</name>
<dbReference type="EMBL" id="MSCW01000006">
    <property type="protein sequence ID" value="ONF43699.1"/>
    <property type="molecule type" value="Genomic_DNA"/>
</dbReference>